<protein>
    <submittedName>
        <fullName evidence="2">Uncharacterized protein</fullName>
    </submittedName>
</protein>
<dbReference type="AlphaFoldDB" id="A0A0D0AHG2"/>
<keyword evidence="3" id="KW-1185">Reference proteome</keyword>
<proteinExistence type="predicted"/>
<accession>A0A0D0AHG2</accession>
<sequence>MPPWNQTQYSRDPTVDGLNEALALIPPPHLLANINGIQERWKVAVLAMLVHQLHNDGNHLDLTHGFHPLTSTHYRTGLSRLGSRQVNQEQRLNLWQTRTDHTRTILSLIFDLCTTLDRLTGGSTLFLHHPGATTPGGIISPESLKADVYINPRVLAEDGDLHQAIADISQLFIERFATPLAHHFAACRTLNGWPASTGSSTTPSRIPATHHNHLPLIPTPVTKSSCHFHIRGRPSGSLAQLMGLNTILLSAIPQGSPLTWNTQPIPVSSAPVDPNVLNIQAMNLRKQPLVVVCDADSEDDGYPDPGPITPVRIKAGTPSAVKLGKYRAPSLSSPKDSQPSSSFSQPMSPSRVQHKFLMAFGPETEDVIDALGLPDTLHATCASIAKVSLPKRWATKLTEQASLSLEHAEAIAEAMIQDVGCA</sequence>
<evidence type="ECO:0000313" key="3">
    <source>
        <dbReference type="Proteomes" id="UP000054485"/>
    </source>
</evidence>
<dbReference type="OrthoDB" id="2690792at2759"/>
<reference evidence="2 3" key="1">
    <citation type="submission" date="2014-04" db="EMBL/GenBank/DDBJ databases">
        <authorList>
            <consortium name="DOE Joint Genome Institute"/>
            <person name="Kuo A."/>
            <person name="Ruytinx J."/>
            <person name="Rineau F."/>
            <person name="Colpaert J."/>
            <person name="Kohler A."/>
            <person name="Nagy L.G."/>
            <person name="Floudas D."/>
            <person name="Copeland A."/>
            <person name="Barry K.W."/>
            <person name="Cichocki N."/>
            <person name="Veneault-Fourrey C."/>
            <person name="LaButti K."/>
            <person name="Lindquist E.A."/>
            <person name="Lipzen A."/>
            <person name="Lundell T."/>
            <person name="Morin E."/>
            <person name="Murat C."/>
            <person name="Sun H."/>
            <person name="Tunlid A."/>
            <person name="Henrissat B."/>
            <person name="Grigoriev I.V."/>
            <person name="Hibbett D.S."/>
            <person name="Martin F."/>
            <person name="Nordberg H.P."/>
            <person name="Cantor M.N."/>
            <person name="Hua S.X."/>
        </authorList>
    </citation>
    <scope>NUCLEOTIDE SEQUENCE [LARGE SCALE GENOMIC DNA]</scope>
    <source>
        <strain evidence="2 3">UH-Slu-Lm8-n1</strain>
    </source>
</reference>
<feature type="region of interest" description="Disordered" evidence="1">
    <location>
        <begin position="325"/>
        <end position="348"/>
    </location>
</feature>
<gene>
    <name evidence="2" type="ORF">CY34DRAFT_15619</name>
</gene>
<dbReference type="Proteomes" id="UP000054485">
    <property type="component" value="Unassembled WGS sequence"/>
</dbReference>
<reference evidence="3" key="2">
    <citation type="submission" date="2015-01" db="EMBL/GenBank/DDBJ databases">
        <title>Evolutionary Origins and Diversification of the Mycorrhizal Mutualists.</title>
        <authorList>
            <consortium name="DOE Joint Genome Institute"/>
            <consortium name="Mycorrhizal Genomics Consortium"/>
            <person name="Kohler A."/>
            <person name="Kuo A."/>
            <person name="Nagy L.G."/>
            <person name="Floudas D."/>
            <person name="Copeland A."/>
            <person name="Barry K.W."/>
            <person name="Cichocki N."/>
            <person name="Veneault-Fourrey C."/>
            <person name="LaButti K."/>
            <person name="Lindquist E.A."/>
            <person name="Lipzen A."/>
            <person name="Lundell T."/>
            <person name="Morin E."/>
            <person name="Murat C."/>
            <person name="Riley R."/>
            <person name="Ohm R."/>
            <person name="Sun H."/>
            <person name="Tunlid A."/>
            <person name="Henrissat B."/>
            <person name="Grigoriev I.V."/>
            <person name="Hibbett D.S."/>
            <person name="Martin F."/>
        </authorList>
    </citation>
    <scope>NUCLEOTIDE SEQUENCE [LARGE SCALE GENOMIC DNA]</scope>
    <source>
        <strain evidence="3">UH-Slu-Lm8-n1</strain>
    </source>
</reference>
<dbReference type="HOGENOM" id="CLU_650822_0_0_1"/>
<dbReference type="EMBL" id="KN835443">
    <property type="protein sequence ID" value="KIK37554.1"/>
    <property type="molecule type" value="Genomic_DNA"/>
</dbReference>
<name>A0A0D0AHG2_9AGAM</name>
<dbReference type="InParanoid" id="A0A0D0AHG2"/>
<evidence type="ECO:0000256" key="1">
    <source>
        <dbReference type="SAM" id="MobiDB-lite"/>
    </source>
</evidence>
<feature type="compositionally biased region" description="Low complexity" evidence="1">
    <location>
        <begin position="329"/>
        <end position="348"/>
    </location>
</feature>
<organism evidence="2 3">
    <name type="scientific">Suillus luteus UH-Slu-Lm8-n1</name>
    <dbReference type="NCBI Taxonomy" id="930992"/>
    <lineage>
        <taxon>Eukaryota</taxon>
        <taxon>Fungi</taxon>
        <taxon>Dikarya</taxon>
        <taxon>Basidiomycota</taxon>
        <taxon>Agaricomycotina</taxon>
        <taxon>Agaricomycetes</taxon>
        <taxon>Agaricomycetidae</taxon>
        <taxon>Boletales</taxon>
        <taxon>Suillineae</taxon>
        <taxon>Suillaceae</taxon>
        <taxon>Suillus</taxon>
    </lineage>
</organism>
<evidence type="ECO:0000313" key="2">
    <source>
        <dbReference type="EMBL" id="KIK37554.1"/>
    </source>
</evidence>
<dbReference type="STRING" id="930992.A0A0D0AHG2"/>